<gene>
    <name evidence="1" type="ORF">NM688_g1873</name>
</gene>
<accession>A0ACC1T9V5</accession>
<dbReference type="Proteomes" id="UP001148662">
    <property type="component" value="Unassembled WGS sequence"/>
</dbReference>
<evidence type="ECO:0000313" key="2">
    <source>
        <dbReference type="Proteomes" id="UP001148662"/>
    </source>
</evidence>
<evidence type="ECO:0000313" key="1">
    <source>
        <dbReference type="EMBL" id="KAJ3556710.1"/>
    </source>
</evidence>
<keyword evidence="2" id="KW-1185">Reference proteome</keyword>
<proteinExistence type="predicted"/>
<sequence length="1173" mass="131707">MEEPHDSLFFADSEDEDMEDATNNPDPTMTTETSAIVQPSSPVLNAPSQNALFLPDSDEEDTQVPPPSGLMELAKSLDEHIEMPEDNGDIPQPEDLRASSVSTMSSLDYAPRSSSRASSVDMKRVKEPPNKKRKLPNESELPASFTSKYLGSFLVGNAWSTVRGKNYVKPGDEISVERDDGDENPPPAKASKPKPSKKDAMPTGGKKQLSIATMFRPPPAKPKKKQNLVVRLATKSGFEFGRLPHEVASWVSKLLDLDIVDFHGSTVIDCPANLHSGAEIIVSLSVYLKAAAFTPPKPAADEGPRHIYNEGQETLSEQVLRERKAALVHLFDILDIRPLKNSGYLQKDPKALSHDDLVLLTQRHTKHDKSKKAVKTEIVGDGEEVEVEEDEEELNTNELNLIYKKAQRNDNNLGEMEPYETFTLNLRGYQKQALLWMYSLETGIESARLENTMHPLWKKYVFPFDPSHEVIDLTEEEYFYFNEYSGELSLTMPKAERTFKGGILADGTASSFAESHVLSHSSRPLVLSSSPFLFVEMGMGKTIMLSALIQTAHEPEPASKSKEVRDNKRRQLRLDSNFRVAKTQTASRSPSATLIVAPTSLLSQWSEELKRSSKPDTLRIIVWHGQNRLDLESMVDVQTTPLIVITSYGTLVSEYTRWSDKISSPVFEIEWLRVILDEAHCCKSRQSKTAKSVCALRARRRWAVTGTPIVNRLEDLYSLLKFLNFAPWSNFTFFRSFVTLPFLNRDPKAIEVVQVILESVLLRREKNMRDADGKMIVELPPKEVTIENLEFSPLERKIYDSLYIDAKKKFQTLSAKGIVNKNYTSILALLMRLRRAVLHPSLVLSTLGDEKIDSSHGQYVDINEMIQSFADADGSDGTSNAYLSEVLTHLGQEDGEECPICFDVMQSPMILPGCMHKCCKDCITAFLESCLEKGEQGRCPTCSHGPVTVCDIPGFIIHQDLFYVQESNLLEVVRQKPKIGDDGNGAASAASVSLRRNTFRSSTKLDALLQNLRRLRDQDPCFRAVVFSQFTSFLDLIQVVLDRERLDWYRFDGTMDIKRRNDAVSAFKSSSREPKVLIVSLKAGGVGLNLTNANYVFMMDCWWNSAIESQAIDRVHRLGQEKPVFVKHFIIGETIEGRILQIQKRKTALVKEAFGGKGDSDSLENLKIMFGDD</sequence>
<name>A0ACC1T9V5_9APHY</name>
<organism evidence="1 2">
    <name type="scientific">Phlebia brevispora</name>
    <dbReference type="NCBI Taxonomy" id="194682"/>
    <lineage>
        <taxon>Eukaryota</taxon>
        <taxon>Fungi</taxon>
        <taxon>Dikarya</taxon>
        <taxon>Basidiomycota</taxon>
        <taxon>Agaricomycotina</taxon>
        <taxon>Agaricomycetes</taxon>
        <taxon>Polyporales</taxon>
        <taxon>Meruliaceae</taxon>
        <taxon>Phlebia</taxon>
    </lineage>
</organism>
<dbReference type="EMBL" id="JANHOG010000218">
    <property type="protein sequence ID" value="KAJ3556710.1"/>
    <property type="molecule type" value="Genomic_DNA"/>
</dbReference>
<protein>
    <submittedName>
        <fullName evidence="1">Uncharacterized protein</fullName>
    </submittedName>
</protein>
<reference evidence="1" key="1">
    <citation type="submission" date="2022-07" db="EMBL/GenBank/DDBJ databases">
        <title>Genome Sequence of Phlebia brevispora.</title>
        <authorList>
            <person name="Buettner E."/>
        </authorList>
    </citation>
    <scope>NUCLEOTIDE SEQUENCE</scope>
    <source>
        <strain evidence="1">MPL23</strain>
    </source>
</reference>
<comment type="caution">
    <text evidence="1">The sequence shown here is derived from an EMBL/GenBank/DDBJ whole genome shotgun (WGS) entry which is preliminary data.</text>
</comment>